<keyword evidence="2" id="KW-1185">Reference proteome</keyword>
<organism evidence="1 2">
    <name type="scientific">Rhodocytophaga aerolata</name>
    <dbReference type="NCBI Taxonomy" id="455078"/>
    <lineage>
        <taxon>Bacteria</taxon>
        <taxon>Pseudomonadati</taxon>
        <taxon>Bacteroidota</taxon>
        <taxon>Cytophagia</taxon>
        <taxon>Cytophagales</taxon>
        <taxon>Rhodocytophagaceae</taxon>
        <taxon>Rhodocytophaga</taxon>
    </lineage>
</organism>
<sequence>MNRAEFINKLLKLDPGLAVRALRNDRLTAKLKVTSLLKELRLLVKDT</sequence>
<evidence type="ECO:0000313" key="2">
    <source>
        <dbReference type="Proteomes" id="UP001168528"/>
    </source>
</evidence>
<protein>
    <submittedName>
        <fullName evidence="1">Uncharacterized protein</fullName>
    </submittedName>
</protein>
<name>A0ABT8R3J7_9BACT</name>
<reference evidence="1" key="1">
    <citation type="submission" date="2023-07" db="EMBL/GenBank/DDBJ databases">
        <title>The genome sequence of Rhodocytophaga aerolata KACC 12507.</title>
        <authorList>
            <person name="Zhang X."/>
        </authorList>
    </citation>
    <scope>NUCLEOTIDE SEQUENCE</scope>
    <source>
        <strain evidence="1">KACC 12507</strain>
    </source>
</reference>
<accession>A0ABT8R3J7</accession>
<dbReference type="RefSeq" id="WP_378410038.1">
    <property type="nucleotide sequence ID" value="NZ_JBHSMY010000001.1"/>
</dbReference>
<gene>
    <name evidence="1" type="ORF">Q0590_09630</name>
</gene>
<evidence type="ECO:0000313" key="1">
    <source>
        <dbReference type="EMBL" id="MDO1446509.1"/>
    </source>
</evidence>
<dbReference type="EMBL" id="JAUKPO010000004">
    <property type="protein sequence ID" value="MDO1446509.1"/>
    <property type="molecule type" value="Genomic_DNA"/>
</dbReference>
<comment type="caution">
    <text evidence="1">The sequence shown here is derived from an EMBL/GenBank/DDBJ whole genome shotgun (WGS) entry which is preliminary data.</text>
</comment>
<proteinExistence type="predicted"/>
<dbReference type="Proteomes" id="UP001168528">
    <property type="component" value="Unassembled WGS sequence"/>
</dbReference>